<accession>A0A370DRJ7</accession>
<evidence type="ECO:0000313" key="3">
    <source>
        <dbReference type="EMBL" id="RDH87705.1"/>
    </source>
</evidence>
<dbReference type="EMBL" id="QFXE01000005">
    <property type="protein sequence ID" value="RDH87705.1"/>
    <property type="molecule type" value="Genomic_DNA"/>
</dbReference>
<dbReference type="AlphaFoldDB" id="A0A370DRJ7"/>
<feature type="signal peptide" evidence="2">
    <location>
        <begin position="1"/>
        <end position="21"/>
    </location>
</feature>
<evidence type="ECO:0000256" key="1">
    <source>
        <dbReference type="SAM" id="MobiDB-lite"/>
    </source>
</evidence>
<reference evidence="3 4" key="1">
    <citation type="journal article" date="2018" name="ISME J.">
        <title>Endosymbiont genomes yield clues of tubeworm success.</title>
        <authorList>
            <person name="Li Y."/>
            <person name="Liles M.R."/>
            <person name="Halanych K.M."/>
        </authorList>
    </citation>
    <scope>NUCLEOTIDE SEQUENCE [LARGE SCALE GENOMIC DNA]</scope>
    <source>
        <strain evidence="3">A1462</strain>
    </source>
</reference>
<evidence type="ECO:0000313" key="4">
    <source>
        <dbReference type="Proteomes" id="UP000254771"/>
    </source>
</evidence>
<feature type="chain" id="PRO_5016901087" description="Secreted protein" evidence="2">
    <location>
        <begin position="22"/>
        <end position="89"/>
    </location>
</feature>
<protein>
    <recommendedName>
        <fullName evidence="5">Secreted protein</fullName>
    </recommendedName>
</protein>
<dbReference type="Proteomes" id="UP000254771">
    <property type="component" value="Unassembled WGS sequence"/>
</dbReference>
<name>A0A370DRJ7_9GAMM</name>
<feature type="region of interest" description="Disordered" evidence="1">
    <location>
        <begin position="21"/>
        <end position="55"/>
    </location>
</feature>
<keyword evidence="2" id="KW-0732">Signal</keyword>
<proteinExistence type="predicted"/>
<keyword evidence="4" id="KW-1185">Reference proteome</keyword>
<evidence type="ECO:0008006" key="5">
    <source>
        <dbReference type="Google" id="ProtNLM"/>
    </source>
</evidence>
<gene>
    <name evidence="3" type="ORF">DIZ78_03910</name>
</gene>
<evidence type="ECO:0000256" key="2">
    <source>
        <dbReference type="SAM" id="SignalP"/>
    </source>
</evidence>
<organism evidence="3 4">
    <name type="scientific">endosymbiont of Escarpia spicata</name>
    <dbReference type="NCBI Taxonomy" id="2200908"/>
    <lineage>
        <taxon>Bacteria</taxon>
        <taxon>Pseudomonadati</taxon>
        <taxon>Pseudomonadota</taxon>
        <taxon>Gammaproteobacteria</taxon>
        <taxon>sulfur-oxidizing symbionts</taxon>
    </lineage>
</organism>
<comment type="caution">
    <text evidence="3">The sequence shown here is derived from an EMBL/GenBank/DDBJ whole genome shotgun (WGS) entry which is preliminary data.</text>
</comment>
<feature type="compositionally biased region" description="Polar residues" evidence="1">
    <location>
        <begin position="29"/>
        <end position="46"/>
    </location>
</feature>
<sequence>MEIVLAVLLLFGSFALGSATAEKNDGAEPSSNGESRIQTSADSVPATQGMRGCLSDKSGMYRDLTVPYIGQRDQAAPKADTCEGECIDE</sequence>